<organism evidence="1 2">
    <name type="scientific">Terfezia boudieri ATCC MYA-4762</name>
    <dbReference type="NCBI Taxonomy" id="1051890"/>
    <lineage>
        <taxon>Eukaryota</taxon>
        <taxon>Fungi</taxon>
        <taxon>Dikarya</taxon>
        <taxon>Ascomycota</taxon>
        <taxon>Pezizomycotina</taxon>
        <taxon>Pezizomycetes</taxon>
        <taxon>Pezizales</taxon>
        <taxon>Pezizaceae</taxon>
        <taxon>Terfezia</taxon>
    </lineage>
</organism>
<proteinExistence type="predicted"/>
<dbReference type="EMBL" id="ML121531">
    <property type="protein sequence ID" value="RPB27501.1"/>
    <property type="molecule type" value="Genomic_DNA"/>
</dbReference>
<dbReference type="InParanoid" id="A0A3N4M3H8"/>
<gene>
    <name evidence="1" type="ORF">L211DRAFT_803162</name>
</gene>
<keyword evidence="2" id="KW-1185">Reference proteome</keyword>
<evidence type="ECO:0000313" key="1">
    <source>
        <dbReference type="EMBL" id="RPB27501.1"/>
    </source>
</evidence>
<evidence type="ECO:0000313" key="2">
    <source>
        <dbReference type="Proteomes" id="UP000267821"/>
    </source>
</evidence>
<dbReference type="Proteomes" id="UP000267821">
    <property type="component" value="Unassembled WGS sequence"/>
</dbReference>
<name>A0A3N4M3H8_9PEZI</name>
<dbReference type="AlphaFoldDB" id="A0A3N4M3H8"/>
<reference evidence="1 2" key="1">
    <citation type="journal article" date="2018" name="Nat. Ecol. Evol.">
        <title>Pezizomycetes genomes reveal the molecular basis of ectomycorrhizal truffle lifestyle.</title>
        <authorList>
            <person name="Murat C."/>
            <person name="Payen T."/>
            <person name="Noel B."/>
            <person name="Kuo A."/>
            <person name="Morin E."/>
            <person name="Chen J."/>
            <person name="Kohler A."/>
            <person name="Krizsan K."/>
            <person name="Balestrini R."/>
            <person name="Da Silva C."/>
            <person name="Montanini B."/>
            <person name="Hainaut M."/>
            <person name="Levati E."/>
            <person name="Barry K.W."/>
            <person name="Belfiori B."/>
            <person name="Cichocki N."/>
            <person name="Clum A."/>
            <person name="Dockter R.B."/>
            <person name="Fauchery L."/>
            <person name="Guy J."/>
            <person name="Iotti M."/>
            <person name="Le Tacon F."/>
            <person name="Lindquist E.A."/>
            <person name="Lipzen A."/>
            <person name="Malagnac F."/>
            <person name="Mello A."/>
            <person name="Molinier V."/>
            <person name="Miyauchi S."/>
            <person name="Poulain J."/>
            <person name="Riccioni C."/>
            <person name="Rubini A."/>
            <person name="Sitrit Y."/>
            <person name="Splivallo R."/>
            <person name="Traeger S."/>
            <person name="Wang M."/>
            <person name="Zifcakova L."/>
            <person name="Wipf D."/>
            <person name="Zambonelli A."/>
            <person name="Paolocci F."/>
            <person name="Nowrousian M."/>
            <person name="Ottonello S."/>
            <person name="Baldrian P."/>
            <person name="Spatafora J.W."/>
            <person name="Henrissat B."/>
            <person name="Nagy L.G."/>
            <person name="Aury J.M."/>
            <person name="Wincker P."/>
            <person name="Grigoriev I.V."/>
            <person name="Bonfante P."/>
            <person name="Martin F.M."/>
        </authorList>
    </citation>
    <scope>NUCLEOTIDE SEQUENCE [LARGE SCALE GENOMIC DNA]</scope>
    <source>
        <strain evidence="1 2">ATCC MYA-4762</strain>
    </source>
</reference>
<protein>
    <submittedName>
        <fullName evidence="1">Uncharacterized protein</fullName>
    </submittedName>
</protein>
<accession>A0A3N4M3H8</accession>
<sequence>MYAISMLKVYPMQSAWVVFMITAICYIQVSYSQAINARACFSKTYRQSIYIQLQARINY</sequence>